<keyword evidence="11" id="KW-1185">Reference proteome</keyword>
<evidence type="ECO:0000256" key="3">
    <source>
        <dbReference type="ARBA" id="ARBA00010131"/>
    </source>
</evidence>
<dbReference type="Proteomes" id="UP001239994">
    <property type="component" value="Unassembled WGS sequence"/>
</dbReference>
<evidence type="ECO:0000256" key="9">
    <source>
        <dbReference type="SAM" id="Phobius"/>
    </source>
</evidence>
<evidence type="ECO:0000313" key="10">
    <source>
        <dbReference type="EMBL" id="KAK1786312.1"/>
    </source>
</evidence>
<sequence length="567" mass="62458">MTRLFCVSRNFPDYSRELLSAHNVDTKKSKGPVTLRCKEVFCRMGRGYIVEESVEKHLANLSTVAGSCLSGLLVGHSSAQRDFVVLAVQTPRRESEGPPEGQRGSNPLDDTDVEWVSMHARQVTRMLPGGVGVLGVFLITPPELAKEAQSTLKRLVLAVDKYMSKTRLWDLSEDDVTDRVTLHICSKTRKAVCKTFDVKDPKCSAKPADWKYQSGISSSWPVVTCSVKLDLDIPVTDMSSENLEKCLKDGLKRWAKQIESGVCLINGRLALDDSELLSGPKKNTRGSQRHTFQIQILVSAVRAVHWQEEPEPGQRSSARVQACSGSVCVRGTVHCRAYIHSNKPKARHAAQAIKRDILNTVSSRVEMLLEDLMNEGGPASGQQDLPRRVFAPLPGSGLSVCDYVFPDETPTDVAERLKEILEWDSSVEDIDMRVEEYLQAIGFMVFKMCSYRTSLAFVVENSMLKFQCKHQREDIVNLGMQKSYPALFRQSIAQVSLSFMGLSSACCSVDALGGENTCDDGVPQEGPIQSSTDAGEKPKASHYYAGVTVAAVIALLATATSLLYLTE</sequence>
<keyword evidence="5 9" id="KW-0812">Transmembrane</keyword>
<dbReference type="GO" id="GO:0008104">
    <property type="term" value="P:intracellular protein localization"/>
    <property type="evidence" value="ECO:0007669"/>
    <property type="project" value="TreeGrafter"/>
</dbReference>
<protein>
    <recommendedName>
        <fullName evidence="4">Protein odr-4 homolog</fullName>
    </recommendedName>
</protein>
<name>A0AAD8YSD0_9TELE</name>
<comment type="similarity">
    <text evidence="3">Belongs to the ODR-4 family.</text>
</comment>
<reference evidence="10" key="1">
    <citation type="submission" date="2023-03" db="EMBL/GenBank/DDBJ databases">
        <title>Electrophorus voltai genome.</title>
        <authorList>
            <person name="Bian C."/>
        </authorList>
    </citation>
    <scope>NUCLEOTIDE SEQUENCE</scope>
    <source>
        <strain evidence="10">CB-2022</strain>
        <tissue evidence="10">Muscle</tissue>
    </source>
</reference>
<feature type="region of interest" description="Disordered" evidence="8">
    <location>
        <begin position="90"/>
        <end position="110"/>
    </location>
</feature>
<dbReference type="GO" id="GO:0012505">
    <property type="term" value="C:endomembrane system"/>
    <property type="evidence" value="ECO:0007669"/>
    <property type="project" value="TreeGrafter"/>
</dbReference>
<evidence type="ECO:0000256" key="5">
    <source>
        <dbReference type="ARBA" id="ARBA00022692"/>
    </source>
</evidence>
<evidence type="ECO:0000256" key="4">
    <source>
        <dbReference type="ARBA" id="ARBA00020550"/>
    </source>
</evidence>
<keyword evidence="6 9" id="KW-1133">Transmembrane helix</keyword>
<dbReference type="Pfam" id="PF14778">
    <property type="entry name" value="ODR4-like"/>
    <property type="match status" value="1"/>
</dbReference>
<dbReference type="PANTHER" id="PTHR33966:SF1">
    <property type="entry name" value="PROTEIN ODR-4 HOMOLOG"/>
    <property type="match status" value="1"/>
</dbReference>
<dbReference type="InterPro" id="IPR029454">
    <property type="entry name" value="ODR-4-like"/>
</dbReference>
<comment type="subcellular location">
    <subcellularLocation>
        <location evidence="2">Membrane</location>
    </subcellularLocation>
</comment>
<evidence type="ECO:0000256" key="8">
    <source>
        <dbReference type="SAM" id="MobiDB-lite"/>
    </source>
</evidence>
<evidence type="ECO:0000313" key="11">
    <source>
        <dbReference type="Proteomes" id="UP001239994"/>
    </source>
</evidence>
<gene>
    <name evidence="10" type="ORF">P4O66_018011</name>
</gene>
<comment type="caution">
    <text evidence="10">The sequence shown here is derived from an EMBL/GenBank/DDBJ whole genome shotgun (WGS) entry which is preliminary data.</text>
</comment>
<comment type="function">
    <text evidence="1">May play a role in the trafficking of a subset of G-protein coupled receptors.</text>
</comment>
<dbReference type="AlphaFoldDB" id="A0AAD8YSD0"/>
<evidence type="ECO:0000256" key="7">
    <source>
        <dbReference type="ARBA" id="ARBA00023136"/>
    </source>
</evidence>
<dbReference type="PANTHER" id="PTHR33966">
    <property type="entry name" value="PROTEIN ODR-4 HOMOLOG"/>
    <property type="match status" value="1"/>
</dbReference>
<evidence type="ECO:0000256" key="6">
    <source>
        <dbReference type="ARBA" id="ARBA00022989"/>
    </source>
</evidence>
<proteinExistence type="inferred from homology"/>
<dbReference type="GO" id="GO:0016020">
    <property type="term" value="C:membrane"/>
    <property type="evidence" value="ECO:0007669"/>
    <property type="project" value="UniProtKB-SubCell"/>
</dbReference>
<feature type="transmembrane region" description="Helical" evidence="9">
    <location>
        <begin position="543"/>
        <end position="565"/>
    </location>
</feature>
<accession>A0AAD8YSD0</accession>
<keyword evidence="7 9" id="KW-0472">Membrane</keyword>
<evidence type="ECO:0000256" key="1">
    <source>
        <dbReference type="ARBA" id="ARBA00003891"/>
    </source>
</evidence>
<evidence type="ECO:0000256" key="2">
    <source>
        <dbReference type="ARBA" id="ARBA00004370"/>
    </source>
</evidence>
<organism evidence="10 11">
    <name type="scientific">Electrophorus voltai</name>
    <dbReference type="NCBI Taxonomy" id="2609070"/>
    <lineage>
        <taxon>Eukaryota</taxon>
        <taxon>Metazoa</taxon>
        <taxon>Chordata</taxon>
        <taxon>Craniata</taxon>
        <taxon>Vertebrata</taxon>
        <taxon>Euteleostomi</taxon>
        <taxon>Actinopterygii</taxon>
        <taxon>Neopterygii</taxon>
        <taxon>Teleostei</taxon>
        <taxon>Ostariophysi</taxon>
        <taxon>Gymnotiformes</taxon>
        <taxon>Gymnotoidei</taxon>
        <taxon>Gymnotidae</taxon>
        <taxon>Electrophorus</taxon>
    </lineage>
</organism>
<dbReference type="EMBL" id="JAROKS010000025">
    <property type="protein sequence ID" value="KAK1786312.1"/>
    <property type="molecule type" value="Genomic_DNA"/>
</dbReference>